<comment type="similarity">
    <text evidence="1">Belongs to the arginine deiminase family.</text>
</comment>
<evidence type="ECO:0000256" key="3">
    <source>
        <dbReference type="PIRSR" id="PIRSR006356-1"/>
    </source>
</evidence>
<evidence type="ECO:0000256" key="1">
    <source>
        <dbReference type="ARBA" id="ARBA00010206"/>
    </source>
</evidence>
<dbReference type="PIRSF" id="PIRSF006356">
    <property type="entry name" value="Arg_deiminase"/>
    <property type="match status" value="1"/>
</dbReference>
<dbReference type="PRINTS" id="PR01466">
    <property type="entry name" value="ARGDEIMINASE"/>
</dbReference>
<dbReference type="InterPro" id="IPR003876">
    <property type="entry name" value="Arg_deiminase"/>
</dbReference>
<dbReference type="EMBL" id="VUMY01000005">
    <property type="protein sequence ID" value="MST49279.1"/>
    <property type="molecule type" value="Genomic_DNA"/>
</dbReference>
<gene>
    <name evidence="4" type="ORF">FYJ63_03345</name>
</gene>
<dbReference type="PANTHER" id="PTHR47271:SF2">
    <property type="entry name" value="ARGININE DEIMINASE"/>
    <property type="match status" value="1"/>
</dbReference>
<evidence type="ECO:0000313" key="4">
    <source>
        <dbReference type="EMBL" id="MST49279.1"/>
    </source>
</evidence>
<dbReference type="AlphaFoldDB" id="A0A7K0K1I2"/>
<dbReference type="Gene3D" id="3.75.10.10">
    <property type="entry name" value="L-arginine/glycine Amidinotransferase, Chain A"/>
    <property type="match status" value="1"/>
</dbReference>
<proteinExistence type="inferred from homology"/>
<dbReference type="PANTHER" id="PTHR47271">
    <property type="entry name" value="ARGININE DEIMINASE"/>
    <property type="match status" value="1"/>
</dbReference>
<protein>
    <submittedName>
        <fullName evidence="4">Arginine deiminase</fullName>
        <ecNumber evidence="4">3.5.3.6</ecNumber>
    </submittedName>
</protein>
<dbReference type="Gene3D" id="1.10.3930.10">
    <property type="entry name" value="Arginine deiminase"/>
    <property type="match status" value="1"/>
</dbReference>
<dbReference type="RefSeq" id="WP_154543792.1">
    <property type="nucleotide sequence ID" value="NZ_VUMY01000005.1"/>
</dbReference>
<reference evidence="4 5" key="1">
    <citation type="submission" date="2019-08" db="EMBL/GenBank/DDBJ databases">
        <title>In-depth cultivation of the pig gut microbiome towards novel bacterial diversity and tailored functional studies.</title>
        <authorList>
            <person name="Wylensek D."/>
            <person name="Hitch T.C.A."/>
            <person name="Clavel T."/>
        </authorList>
    </citation>
    <scope>NUCLEOTIDE SEQUENCE [LARGE SCALE GENOMIC DNA]</scope>
    <source>
        <strain evidence="4 5">RF-GAM-744-WT-7</strain>
    </source>
</reference>
<sequence>MTLNVSSEISKLREVIVHSPHRELSRLTPSNAEFLLFDDVVWVEEAQREHKVFTDLLKERGIKTWDFNDLLAETLEIAPAREYVLKETFDERWYGNVLNDAFLRLAEDMNGRELAELLIGGITKRELNKRMGEVKSPVLVGKDPDYMALRCLPNHLFTRDTSCWVGSGVAVNSMKMVARQRETVNYTAVYRWHPRFTEENFTFWADGLDEGPATMEGGDVEVLGNGTVMIGVSQRTTGQAIERLARRLFAGGEMERVIAVHLPEARAMMHLDTVMTMIDHATFVKYPNMGLRPTTVLTPGDKPGEVVYDFHEPEEMYDVIAKALGVDSIVVHNTSEPSIEAERNQWNDAFNFVALEPGVIVGYDKNQDVNEFLRKKGIEVLEIPSAELGRGRGGSHCMTCPIVRD</sequence>
<dbReference type="SUPFAM" id="SSF55909">
    <property type="entry name" value="Pentein"/>
    <property type="match status" value="1"/>
</dbReference>
<dbReference type="EC" id="3.5.3.6" evidence="4"/>
<dbReference type="GO" id="GO:0016990">
    <property type="term" value="F:arginine deiminase activity"/>
    <property type="evidence" value="ECO:0007669"/>
    <property type="project" value="UniProtKB-EC"/>
</dbReference>
<keyword evidence="5" id="KW-1185">Reference proteome</keyword>
<dbReference type="NCBIfam" id="NF002381">
    <property type="entry name" value="PRK01388.1"/>
    <property type="match status" value="1"/>
</dbReference>
<feature type="active site" description="Amidino-cysteine intermediate" evidence="3">
    <location>
        <position position="397"/>
    </location>
</feature>
<accession>A0A7K0K1I2</accession>
<organism evidence="4 5">
    <name type="scientific">Mobiluncus porci</name>
    <dbReference type="NCBI Taxonomy" id="2652278"/>
    <lineage>
        <taxon>Bacteria</taxon>
        <taxon>Bacillati</taxon>
        <taxon>Actinomycetota</taxon>
        <taxon>Actinomycetes</taxon>
        <taxon>Actinomycetales</taxon>
        <taxon>Actinomycetaceae</taxon>
        <taxon>Mobiluncus</taxon>
    </lineage>
</organism>
<evidence type="ECO:0000256" key="2">
    <source>
        <dbReference type="ARBA" id="ARBA00022801"/>
    </source>
</evidence>
<evidence type="ECO:0000313" key="5">
    <source>
        <dbReference type="Proteomes" id="UP000442535"/>
    </source>
</evidence>
<dbReference type="Pfam" id="PF02274">
    <property type="entry name" value="ADI"/>
    <property type="match status" value="1"/>
</dbReference>
<comment type="caution">
    <text evidence="4">The sequence shown here is derived from an EMBL/GenBank/DDBJ whole genome shotgun (WGS) entry which is preliminary data.</text>
</comment>
<keyword evidence="2 4" id="KW-0378">Hydrolase</keyword>
<dbReference type="GO" id="GO:0019546">
    <property type="term" value="P:L-arginine deiminase pathway"/>
    <property type="evidence" value="ECO:0007669"/>
    <property type="project" value="TreeGrafter"/>
</dbReference>
<name>A0A7K0K1I2_9ACTO</name>
<dbReference type="Proteomes" id="UP000442535">
    <property type="component" value="Unassembled WGS sequence"/>
</dbReference>